<organism evidence="7 8">
    <name type="scientific">Panagrellus redivivus</name>
    <name type="common">Microworm</name>
    <dbReference type="NCBI Taxonomy" id="6233"/>
    <lineage>
        <taxon>Eukaryota</taxon>
        <taxon>Metazoa</taxon>
        <taxon>Ecdysozoa</taxon>
        <taxon>Nematoda</taxon>
        <taxon>Chromadorea</taxon>
        <taxon>Rhabditida</taxon>
        <taxon>Tylenchina</taxon>
        <taxon>Panagrolaimomorpha</taxon>
        <taxon>Panagrolaimoidea</taxon>
        <taxon>Panagrolaimidae</taxon>
        <taxon>Panagrellus</taxon>
    </lineage>
</organism>
<evidence type="ECO:0000256" key="6">
    <source>
        <dbReference type="SAM" id="Phobius"/>
    </source>
</evidence>
<comment type="subcellular location">
    <subcellularLocation>
        <location evidence="1">Membrane</location>
        <topology evidence="1">Multi-pass membrane protein</topology>
    </subcellularLocation>
</comment>
<evidence type="ECO:0000313" key="7">
    <source>
        <dbReference type="Proteomes" id="UP000492821"/>
    </source>
</evidence>
<accession>A0A7E4V2T6</accession>
<evidence type="ECO:0000256" key="2">
    <source>
        <dbReference type="ARBA" id="ARBA00022692"/>
    </source>
</evidence>
<dbReference type="PANTHER" id="PTHR12489:SF16">
    <property type="entry name" value="LHFPL TETRASPAN SUBFAMILY MEMBER 6 PROTEIN-RELATED"/>
    <property type="match status" value="1"/>
</dbReference>
<keyword evidence="4 6" id="KW-0472">Membrane</keyword>
<proteinExistence type="predicted"/>
<keyword evidence="7" id="KW-1185">Reference proteome</keyword>
<dbReference type="WBParaSite" id="Pan_g15877.t1">
    <property type="protein sequence ID" value="Pan_g15877.t1"/>
    <property type="gene ID" value="Pan_g15877"/>
</dbReference>
<reference evidence="8" key="2">
    <citation type="submission" date="2020-10" db="UniProtKB">
        <authorList>
            <consortium name="WormBaseParasite"/>
        </authorList>
    </citation>
    <scope>IDENTIFICATION</scope>
</reference>
<evidence type="ECO:0000256" key="5">
    <source>
        <dbReference type="SAM" id="MobiDB-lite"/>
    </source>
</evidence>
<dbReference type="InterPro" id="IPR019372">
    <property type="entry name" value="LHFPL"/>
</dbReference>
<feature type="transmembrane region" description="Helical" evidence="6">
    <location>
        <begin position="85"/>
        <end position="111"/>
    </location>
</feature>
<feature type="transmembrane region" description="Helical" evidence="6">
    <location>
        <begin position="123"/>
        <end position="146"/>
    </location>
</feature>
<feature type="region of interest" description="Disordered" evidence="5">
    <location>
        <begin position="243"/>
        <end position="266"/>
    </location>
</feature>
<keyword evidence="2 6" id="KW-0812">Transmembrane</keyword>
<protein>
    <submittedName>
        <fullName evidence="8">Lipoma HMGIC fusion partner-like protein</fullName>
    </submittedName>
</protein>
<dbReference type="GO" id="GO:0016020">
    <property type="term" value="C:membrane"/>
    <property type="evidence" value="ECO:0007669"/>
    <property type="project" value="UniProtKB-SubCell"/>
</dbReference>
<evidence type="ECO:0000256" key="1">
    <source>
        <dbReference type="ARBA" id="ARBA00004141"/>
    </source>
</evidence>
<dbReference type="PANTHER" id="PTHR12489">
    <property type="entry name" value="LIPOMA HMGIC FUSION PARTNER-LIKE PROTEIN"/>
    <property type="match status" value="1"/>
</dbReference>
<feature type="compositionally biased region" description="Pro residues" evidence="5">
    <location>
        <begin position="257"/>
        <end position="266"/>
    </location>
</feature>
<evidence type="ECO:0000256" key="3">
    <source>
        <dbReference type="ARBA" id="ARBA00022989"/>
    </source>
</evidence>
<reference evidence="7" key="1">
    <citation type="journal article" date="2013" name="Genetics">
        <title>The draft genome and transcriptome of Panagrellus redivivus are shaped by the harsh demands of a free-living lifestyle.</title>
        <authorList>
            <person name="Srinivasan J."/>
            <person name="Dillman A.R."/>
            <person name="Macchietto M.G."/>
            <person name="Heikkinen L."/>
            <person name="Lakso M."/>
            <person name="Fracchia K.M."/>
            <person name="Antoshechkin I."/>
            <person name="Mortazavi A."/>
            <person name="Wong G."/>
            <person name="Sternberg P.W."/>
        </authorList>
    </citation>
    <scope>NUCLEOTIDE SEQUENCE [LARGE SCALE GENOMIC DNA]</scope>
    <source>
        <strain evidence="7">MT8872</strain>
    </source>
</reference>
<evidence type="ECO:0000313" key="8">
    <source>
        <dbReference type="WBParaSite" id="Pan_g15877.t1"/>
    </source>
</evidence>
<name>A0A7E4V2T6_PANRE</name>
<dbReference type="Gene3D" id="1.20.140.150">
    <property type="match status" value="1"/>
</dbReference>
<feature type="compositionally biased region" description="Polar residues" evidence="5">
    <location>
        <begin position="243"/>
        <end position="252"/>
    </location>
</feature>
<dbReference type="Pfam" id="PF10242">
    <property type="entry name" value="L_HMGIC_fpl"/>
    <property type="match status" value="1"/>
</dbReference>
<evidence type="ECO:0000256" key="4">
    <source>
        <dbReference type="ARBA" id="ARBA00023136"/>
    </source>
</evidence>
<feature type="transmembrane region" description="Helical" evidence="6">
    <location>
        <begin position="171"/>
        <end position="195"/>
    </location>
</feature>
<dbReference type="Proteomes" id="UP000492821">
    <property type="component" value="Unassembled WGS sequence"/>
</dbReference>
<feature type="transmembrane region" description="Helical" evidence="6">
    <location>
        <begin position="12"/>
        <end position="34"/>
    </location>
</feature>
<keyword evidence="3 6" id="KW-1133">Transmembrane helix</keyword>
<sequence length="266" mass="29242">MVNTGLSAVGYYWVMLSIAASACIIVGFYMPYWIVGGIDIGGDKHIVYFGSFRRCNYPVFDSKLSQFKIDERCARYATWDDIPSVYWQIATVTIAIGCVLTAILTLLMIPACCVKHVITKNSAILAGLMQAVAAIFVSAGCLVYPLGWENRQVKDACGELSGKYLLGNCQIGWALICMLVGAALLLTCGAMSVCAGRNPDPPPQFTSYRNRFRPEGIGQPPSRYSFDAETLIDHNLRRHSVATTGRRTSTQRLMRPLNPPMPIAEL</sequence>
<dbReference type="AlphaFoldDB" id="A0A7E4V2T6"/>